<gene>
    <name evidence="1" type="ORF">BCR34DRAFT_262330</name>
</gene>
<sequence length="227" mass="26045">MLVSRPQPMYGIQYGTIYEHQTLCKICSRIDLGRLDDIFFNELHLTNAFRYLLYAPNGSIKSLLEDNVGVAGAQNKWVCAWEDPELIGRKWEKETVPRTVQCDFVDQKWQLYQKCCNAYGPGPNETPWWTQLVNSANQVSLCVWSNTADYPDNAGWKSFRTETKEVHDEDAKVAGDPLHECKPVDDKWTQCETCKTRFQYDSQLMSVFGSDGVTLRPQFRPPYPAGS</sequence>
<evidence type="ECO:0000313" key="1">
    <source>
        <dbReference type="EMBL" id="ORY13630.1"/>
    </source>
</evidence>
<reference evidence="1 2" key="1">
    <citation type="submission" date="2016-07" db="EMBL/GenBank/DDBJ databases">
        <title>Pervasive Adenine N6-methylation of Active Genes in Fungi.</title>
        <authorList>
            <consortium name="DOE Joint Genome Institute"/>
            <person name="Mondo S.J."/>
            <person name="Dannebaum R.O."/>
            <person name="Kuo R.C."/>
            <person name="Labutti K."/>
            <person name="Haridas S."/>
            <person name="Kuo A."/>
            <person name="Salamov A."/>
            <person name="Ahrendt S.R."/>
            <person name="Lipzen A."/>
            <person name="Sullivan W."/>
            <person name="Andreopoulos W.B."/>
            <person name="Clum A."/>
            <person name="Lindquist E."/>
            <person name="Daum C."/>
            <person name="Ramamoorthy G.K."/>
            <person name="Gryganskyi A."/>
            <person name="Culley D."/>
            <person name="Magnuson J.K."/>
            <person name="James T.Y."/>
            <person name="O'Malley M.A."/>
            <person name="Stajich J.E."/>
            <person name="Spatafora J.W."/>
            <person name="Visel A."/>
            <person name="Grigoriev I.V."/>
        </authorList>
    </citation>
    <scope>NUCLEOTIDE SEQUENCE [LARGE SCALE GENOMIC DNA]</scope>
    <source>
        <strain evidence="1 2">CBS 115471</strain>
    </source>
</reference>
<name>A0A1Y1ZTU2_9PLEO</name>
<accession>A0A1Y1ZTU2</accession>
<dbReference type="EMBL" id="MCFA01000040">
    <property type="protein sequence ID" value="ORY13630.1"/>
    <property type="molecule type" value="Genomic_DNA"/>
</dbReference>
<proteinExistence type="predicted"/>
<evidence type="ECO:0000313" key="2">
    <source>
        <dbReference type="Proteomes" id="UP000193144"/>
    </source>
</evidence>
<protein>
    <submittedName>
        <fullName evidence="1">Uncharacterized protein</fullName>
    </submittedName>
</protein>
<organism evidence="1 2">
    <name type="scientific">Clohesyomyces aquaticus</name>
    <dbReference type="NCBI Taxonomy" id="1231657"/>
    <lineage>
        <taxon>Eukaryota</taxon>
        <taxon>Fungi</taxon>
        <taxon>Dikarya</taxon>
        <taxon>Ascomycota</taxon>
        <taxon>Pezizomycotina</taxon>
        <taxon>Dothideomycetes</taxon>
        <taxon>Pleosporomycetidae</taxon>
        <taxon>Pleosporales</taxon>
        <taxon>Lindgomycetaceae</taxon>
        <taxon>Clohesyomyces</taxon>
    </lineage>
</organism>
<keyword evidence="2" id="KW-1185">Reference proteome</keyword>
<dbReference type="Proteomes" id="UP000193144">
    <property type="component" value="Unassembled WGS sequence"/>
</dbReference>
<comment type="caution">
    <text evidence="1">The sequence shown here is derived from an EMBL/GenBank/DDBJ whole genome shotgun (WGS) entry which is preliminary data.</text>
</comment>
<dbReference type="AlphaFoldDB" id="A0A1Y1ZTU2"/>